<keyword evidence="4 6" id="KW-0862">Zinc</keyword>
<dbReference type="PANTHER" id="PTHR24409">
    <property type="entry name" value="ZINC FINGER PROTEIN 142"/>
    <property type="match status" value="1"/>
</dbReference>
<dbReference type="SMART" id="SM00868">
    <property type="entry name" value="zf-AD"/>
    <property type="match status" value="2"/>
</dbReference>
<evidence type="ECO:0000313" key="10">
    <source>
        <dbReference type="EnsemblMetazoa" id="ADIR006836-PA"/>
    </source>
</evidence>
<dbReference type="InterPro" id="IPR012934">
    <property type="entry name" value="Znf_AD"/>
</dbReference>
<dbReference type="EnsemblMetazoa" id="ADIR006836-RA">
    <property type="protein sequence ID" value="ADIR006836-PA"/>
    <property type="gene ID" value="ADIR006836"/>
</dbReference>
<evidence type="ECO:0000256" key="3">
    <source>
        <dbReference type="ARBA" id="ARBA00022771"/>
    </source>
</evidence>
<evidence type="ECO:0000256" key="4">
    <source>
        <dbReference type="ARBA" id="ARBA00022833"/>
    </source>
</evidence>
<feature type="region of interest" description="Disordered" evidence="7">
    <location>
        <begin position="414"/>
        <end position="439"/>
    </location>
</feature>
<reference evidence="11" key="1">
    <citation type="submission" date="2013-03" db="EMBL/GenBank/DDBJ databases">
        <title>The Genome Sequence of Anopheles dirus WRAIR2.</title>
        <authorList>
            <consortium name="The Broad Institute Genomics Platform"/>
            <person name="Neafsey D.E."/>
            <person name="Walton C."/>
            <person name="Walker B."/>
            <person name="Young S.K."/>
            <person name="Zeng Q."/>
            <person name="Gargeya S."/>
            <person name="Fitzgerald M."/>
            <person name="Haas B."/>
            <person name="Abouelleil A."/>
            <person name="Allen A.W."/>
            <person name="Alvarado L."/>
            <person name="Arachchi H.M."/>
            <person name="Berlin A.M."/>
            <person name="Chapman S.B."/>
            <person name="Gainer-Dewar J."/>
            <person name="Goldberg J."/>
            <person name="Griggs A."/>
            <person name="Gujja S."/>
            <person name="Hansen M."/>
            <person name="Howarth C."/>
            <person name="Imamovic A."/>
            <person name="Ireland A."/>
            <person name="Larimer J."/>
            <person name="McCowan C."/>
            <person name="Murphy C."/>
            <person name="Pearson M."/>
            <person name="Poon T.W."/>
            <person name="Priest M."/>
            <person name="Roberts A."/>
            <person name="Saif S."/>
            <person name="Shea T."/>
            <person name="Sisk P."/>
            <person name="Sykes S."/>
            <person name="Wortman J."/>
            <person name="Nusbaum C."/>
            <person name="Birren B."/>
        </authorList>
    </citation>
    <scope>NUCLEOTIDE SEQUENCE [LARGE SCALE GENOMIC DNA]</scope>
    <source>
        <strain evidence="11">WRAIR2</strain>
    </source>
</reference>
<feature type="compositionally biased region" description="Acidic residues" evidence="7">
    <location>
        <begin position="414"/>
        <end position="428"/>
    </location>
</feature>
<dbReference type="PANTHER" id="PTHR24409:SF295">
    <property type="entry name" value="AZ2-RELATED"/>
    <property type="match status" value="1"/>
</dbReference>
<evidence type="ECO:0000256" key="2">
    <source>
        <dbReference type="ARBA" id="ARBA00022737"/>
    </source>
</evidence>
<keyword evidence="3 5" id="KW-0863">Zinc-finger</keyword>
<keyword evidence="1 6" id="KW-0479">Metal-binding</keyword>
<evidence type="ECO:0000259" key="8">
    <source>
        <dbReference type="PROSITE" id="PS50157"/>
    </source>
</evidence>
<evidence type="ECO:0000313" key="11">
    <source>
        <dbReference type="Proteomes" id="UP000075884"/>
    </source>
</evidence>
<organism evidence="10 11">
    <name type="scientific">Anopheles dirus</name>
    <dbReference type="NCBI Taxonomy" id="7168"/>
    <lineage>
        <taxon>Eukaryota</taxon>
        <taxon>Metazoa</taxon>
        <taxon>Ecdysozoa</taxon>
        <taxon>Arthropoda</taxon>
        <taxon>Hexapoda</taxon>
        <taxon>Insecta</taxon>
        <taxon>Pterygota</taxon>
        <taxon>Neoptera</taxon>
        <taxon>Endopterygota</taxon>
        <taxon>Diptera</taxon>
        <taxon>Nematocera</taxon>
        <taxon>Culicoidea</taxon>
        <taxon>Culicidae</taxon>
        <taxon>Anophelinae</taxon>
        <taxon>Anopheles</taxon>
    </lineage>
</organism>
<evidence type="ECO:0000256" key="6">
    <source>
        <dbReference type="PROSITE-ProRule" id="PRU01263"/>
    </source>
</evidence>
<name>A0A182NGR3_9DIPT</name>
<dbReference type="PROSITE" id="PS51915">
    <property type="entry name" value="ZAD"/>
    <property type="match status" value="1"/>
</dbReference>
<dbReference type="VEuPathDB" id="VectorBase:ADIR006836"/>
<feature type="compositionally biased region" description="Polar residues" evidence="7">
    <location>
        <begin position="196"/>
        <end position="214"/>
    </location>
</feature>
<feature type="binding site" evidence="6">
    <location>
        <position position="79"/>
    </location>
    <ligand>
        <name>Zn(2+)</name>
        <dbReference type="ChEBI" id="CHEBI:29105"/>
    </ligand>
</feature>
<protein>
    <recommendedName>
        <fullName evidence="12">C2H2-type domain-containing protein</fullName>
    </recommendedName>
</protein>
<evidence type="ECO:0000256" key="5">
    <source>
        <dbReference type="PROSITE-ProRule" id="PRU00042"/>
    </source>
</evidence>
<dbReference type="PROSITE" id="PS50157">
    <property type="entry name" value="ZINC_FINGER_C2H2_2"/>
    <property type="match status" value="2"/>
</dbReference>
<dbReference type="GO" id="GO:0000977">
    <property type="term" value="F:RNA polymerase II transcription regulatory region sequence-specific DNA binding"/>
    <property type="evidence" value="ECO:0007669"/>
    <property type="project" value="TreeGrafter"/>
</dbReference>
<dbReference type="Gene3D" id="3.30.160.60">
    <property type="entry name" value="Classic Zinc Finger"/>
    <property type="match status" value="1"/>
</dbReference>
<dbReference type="AlphaFoldDB" id="A0A182NGR3"/>
<keyword evidence="2" id="KW-0677">Repeat</keyword>
<evidence type="ECO:0000256" key="1">
    <source>
        <dbReference type="ARBA" id="ARBA00022723"/>
    </source>
</evidence>
<proteinExistence type="predicted"/>
<dbReference type="STRING" id="7168.A0A182NGR3"/>
<feature type="region of interest" description="Disordered" evidence="7">
    <location>
        <begin position="196"/>
        <end position="244"/>
    </location>
</feature>
<keyword evidence="11" id="KW-1185">Reference proteome</keyword>
<dbReference type="PROSITE" id="PS00028">
    <property type="entry name" value="ZINC_FINGER_C2H2_1"/>
    <property type="match status" value="1"/>
</dbReference>
<dbReference type="GO" id="GO:0008270">
    <property type="term" value="F:zinc ion binding"/>
    <property type="evidence" value="ECO:0007669"/>
    <property type="project" value="UniProtKB-UniRule"/>
</dbReference>
<feature type="domain" description="C2H2-type" evidence="8">
    <location>
        <begin position="304"/>
        <end position="332"/>
    </location>
</feature>
<evidence type="ECO:0000259" key="9">
    <source>
        <dbReference type="PROSITE" id="PS51915"/>
    </source>
</evidence>
<feature type="domain" description="ZAD" evidence="9">
    <location>
        <begin position="33"/>
        <end position="106"/>
    </location>
</feature>
<dbReference type="SMART" id="SM00355">
    <property type="entry name" value="ZnF_C2H2"/>
    <property type="match status" value="3"/>
</dbReference>
<feature type="binding site" evidence="6">
    <location>
        <position position="82"/>
    </location>
    <ligand>
        <name>Zn(2+)</name>
        <dbReference type="ChEBI" id="CHEBI:29105"/>
    </ligand>
</feature>
<evidence type="ECO:0008006" key="12">
    <source>
        <dbReference type="Google" id="ProtNLM"/>
    </source>
</evidence>
<reference evidence="10" key="2">
    <citation type="submission" date="2020-05" db="UniProtKB">
        <authorList>
            <consortium name="EnsemblMetazoa"/>
        </authorList>
    </citation>
    <scope>IDENTIFICATION</scope>
    <source>
        <strain evidence="10">WRAIR2</strain>
    </source>
</reference>
<dbReference type="SUPFAM" id="SSF57716">
    <property type="entry name" value="Glucocorticoid receptor-like (DNA-binding domain)"/>
    <property type="match status" value="2"/>
</dbReference>
<feature type="binding site" evidence="6">
    <location>
        <position position="38"/>
    </location>
    <ligand>
        <name>Zn(2+)</name>
        <dbReference type="ChEBI" id="CHEBI:29105"/>
    </ligand>
</feature>
<feature type="binding site" evidence="6">
    <location>
        <position position="35"/>
    </location>
    <ligand>
        <name>Zn(2+)</name>
        <dbReference type="ChEBI" id="CHEBI:29105"/>
    </ligand>
</feature>
<dbReference type="Gene3D" id="3.40.1800.20">
    <property type="match status" value="1"/>
</dbReference>
<dbReference type="GO" id="GO:0005634">
    <property type="term" value="C:nucleus"/>
    <property type="evidence" value="ECO:0007669"/>
    <property type="project" value="InterPro"/>
</dbReference>
<feature type="compositionally biased region" description="Polar residues" evidence="7">
    <location>
        <begin position="230"/>
        <end position="240"/>
    </location>
</feature>
<evidence type="ECO:0000256" key="7">
    <source>
        <dbReference type="SAM" id="MobiDB-lite"/>
    </source>
</evidence>
<dbReference type="GO" id="GO:0000981">
    <property type="term" value="F:DNA-binding transcription factor activity, RNA polymerase II-specific"/>
    <property type="evidence" value="ECO:0007669"/>
    <property type="project" value="TreeGrafter"/>
</dbReference>
<dbReference type="Proteomes" id="UP000075884">
    <property type="component" value="Unassembled WGS sequence"/>
</dbReference>
<accession>A0A182NGR3</accession>
<dbReference type="InterPro" id="IPR013087">
    <property type="entry name" value="Znf_C2H2_type"/>
</dbReference>
<sequence>MSDAFSTNDLENVLSEAPTVNKRRDIESNMSDSKCRLCLVAVDPDDCGSSIFDKELKLAMASVFPFEIPFHRNLPMNTCEHCTWNVLDFYAYCKSVQKNQDKLEQERIRDGEIDSDDGLPVHRGVSSIIKEETAFSDDEDQLFRKSPVYAHGPVAVTPGSKSGFGSATEKRVCKNELLLSASFEEYQITPSSECMEETNVSASDSTSNADTITDVSEPEQRATKSRRLSTRQAKATVSSNKRVREHNTGSADVFACDHCDKTFHLKQQLSKHQRCHQFKHCPVCQKSLNIINFTRHVAAHRGAFRCDKCKKSFSSNEYLRKHQQLEMCKTMPLFCLEDIDPDDCGSSLFDKRLRLAMAGLFPFEIPFRRDLPMYTCKRCSWNVMDFHDYCETVQQNQEKLKQEFCLDDEFETDEDLPMESSVSDDDKEEAAPTDCDASYSFKTEYPADGHKHLSPVAITPAIMEGEDDDSGDDIKVAYEFHPDFESADCEE</sequence>
<feature type="domain" description="C2H2-type" evidence="8">
    <location>
        <begin position="254"/>
        <end position="276"/>
    </location>
</feature>